<feature type="compositionally biased region" description="Acidic residues" evidence="1">
    <location>
        <begin position="107"/>
        <end position="116"/>
    </location>
</feature>
<evidence type="ECO:0000256" key="1">
    <source>
        <dbReference type="SAM" id="MobiDB-lite"/>
    </source>
</evidence>
<dbReference type="EMBL" id="LXWW01000068">
    <property type="protein sequence ID" value="OAO16652.1"/>
    <property type="molecule type" value="Genomic_DNA"/>
</dbReference>
<name>A0A196SKD7_BLAHN</name>
<gene>
    <name evidence="2" type="ORF">AV274_1616</name>
</gene>
<accession>A0A196SKD7</accession>
<evidence type="ECO:0000313" key="2">
    <source>
        <dbReference type="EMBL" id="OAO16652.1"/>
    </source>
</evidence>
<feature type="region of interest" description="Disordered" evidence="1">
    <location>
        <begin position="88"/>
        <end position="121"/>
    </location>
</feature>
<sequence length="445" mass="51520">MLRMPPQSISQGEFFRVRERGKELYSSSCYAIPKTSCLIDKKKPDRSVPISFVGVDIAVFKETDPPTKLGSFSEETCDQVSSVRRRSSIVMESEETSRNDEILSRLDDDEDDDDDFFGSRRSVGGSEMTAIKKKSGYTSIPVSNLRDYLRREEELKEVNEGYRQMCRMIEARKAEEASCLSDEEEDSMEIESERGAVHVELGAMDEAVERNNERNSHVGFFGWSKEEKIDFVNLRSPRLSKLPSPESSQIEEKNHFTFDTECYTHMLATRLQERRILETKETILQLDKLVHEQDKNIERVDTLQEAFNAVEDEYNALDSCLYSLQSGEKTIEPLAVMLLDAIHFWGSLMGWEVTYSDKRDLFMKYYFADGYVFLRAVFSNGVVIRVKKQMEGIQDELVLSMLSQLRVLKSIKSEYRYYEFYEMIQNVTVDLQRIKSAWEEAMGNS</sequence>
<dbReference type="OrthoDB" id="25131at2759"/>
<organism evidence="2 3">
    <name type="scientific">Blastocystis sp. subtype 1 (strain ATCC 50177 / NandII)</name>
    <dbReference type="NCBI Taxonomy" id="478820"/>
    <lineage>
        <taxon>Eukaryota</taxon>
        <taxon>Sar</taxon>
        <taxon>Stramenopiles</taxon>
        <taxon>Bigyra</taxon>
        <taxon>Opalozoa</taxon>
        <taxon>Opalinata</taxon>
        <taxon>Blastocystidae</taxon>
        <taxon>Blastocystis</taxon>
    </lineage>
</organism>
<keyword evidence="3" id="KW-1185">Reference proteome</keyword>
<reference evidence="2 3" key="1">
    <citation type="submission" date="2016-05" db="EMBL/GenBank/DDBJ databases">
        <title>Nuclear genome of Blastocystis sp. subtype 1 NandII.</title>
        <authorList>
            <person name="Gentekaki E."/>
            <person name="Curtis B."/>
            <person name="Stairs C."/>
            <person name="Eme L."/>
            <person name="Herman E."/>
            <person name="Klimes V."/>
            <person name="Arias M.C."/>
            <person name="Elias M."/>
            <person name="Hilliou F."/>
            <person name="Klute M."/>
            <person name="Malik S.-B."/>
            <person name="Pightling A."/>
            <person name="Rachubinski R."/>
            <person name="Salas D."/>
            <person name="Schlacht A."/>
            <person name="Suga H."/>
            <person name="Archibald J."/>
            <person name="Ball S.G."/>
            <person name="Clark G."/>
            <person name="Dacks J."/>
            <person name="Van Der Giezen M."/>
            <person name="Tsaousis A."/>
            <person name="Roger A."/>
        </authorList>
    </citation>
    <scope>NUCLEOTIDE SEQUENCE [LARGE SCALE GENOMIC DNA]</scope>
    <source>
        <strain evidence="3">ATCC 50177 / NandII</strain>
    </source>
</reference>
<protein>
    <submittedName>
        <fullName evidence="2">Uncharacterized protein</fullName>
    </submittedName>
</protein>
<proteinExistence type="predicted"/>
<dbReference type="Proteomes" id="UP000078348">
    <property type="component" value="Unassembled WGS sequence"/>
</dbReference>
<feature type="compositionally biased region" description="Basic and acidic residues" evidence="1">
    <location>
        <begin position="95"/>
        <end position="106"/>
    </location>
</feature>
<dbReference type="AlphaFoldDB" id="A0A196SKD7"/>
<comment type="caution">
    <text evidence="2">The sequence shown here is derived from an EMBL/GenBank/DDBJ whole genome shotgun (WGS) entry which is preliminary data.</text>
</comment>
<evidence type="ECO:0000313" key="3">
    <source>
        <dbReference type="Proteomes" id="UP000078348"/>
    </source>
</evidence>